<dbReference type="Proteomes" id="UP001596060">
    <property type="component" value="Unassembled WGS sequence"/>
</dbReference>
<protein>
    <submittedName>
        <fullName evidence="1">Uncharacterized protein</fullName>
    </submittedName>
</protein>
<evidence type="ECO:0000313" key="1">
    <source>
        <dbReference type="EMBL" id="MFC5507532.1"/>
    </source>
</evidence>
<evidence type="ECO:0000313" key="2">
    <source>
        <dbReference type="Proteomes" id="UP001596060"/>
    </source>
</evidence>
<accession>A0ABW0P7W1</accession>
<keyword evidence="2" id="KW-1185">Reference proteome</keyword>
<name>A0ABW0P7W1_9HYPH</name>
<proteinExistence type="predicted"/>
<reference evidence="2" key="1">
    <citation type="journal article" date="2019" name="Int. J. Syst. Evol. Microbiol.">
        <title>The Global Catalogue of Microorganisms (GCM) 10K type strain sequencing project: providing services to taxonomists for standard genome sequencing and annotation.</title>
        <authorList>
            <consortium name="The Broad Institute Genomics Platform"/>
            <consortium name="The Broad Institute Genome Sequencing Center for Infectious Disease"/>
            <person name="Wu L."/>
            <person name="Ma J."/>
        </authorList>
    </citation>
    <scope>NUCLEOTIDE SEQUENCE [LARGE SCALE GENOMIC DNA]</scope>
    <source>
        <strain evidence="2">CCUG 43117</strain>
    </source>
</reference>
<dbReference type="RefSeq" id="WP_068203729.1">
    <property type="nucleotide sequence ID" value="NZ_JBHSLU010000063.1"/>
</dbReference>
<dbReference type="EMBL" id="JBHSLU010000063">
    <property type="protein sequence ID" value="MFC5507532.1"/>
    <property type="molecule type" value="Genomic_DNA"/>
</dbReference>
<comment type="caution">
    <text evidence="1">The sequence shown here is derived from an EMBL/GenBank/DDBJ whole genome shotgun (WGS) entry which is preliminary data.</text>
</comment>
<gene>
    <name evidence="1" type="ORF">ACFPN9_20020</name>
</gene>
<sequence length="175" mass="19357">MNCTIFVPTPDSATSRQIAAKSAIVAAAEGDPTIFHYEGNVYNSVNMQRYVDRLCSAAGRLATHYPTSAMAAFCPSEMIAVGTFDAEFNCITALTDPEALERWSGEDRLDFAGKLLPVGLVPFSAENESVMRTARYLGRNNRELAYRTLAGQLIVISTLRPKFADIRAVREKWER</sequence>
<organism evidence="1 2">
    <name type="scientific">Bosea massiliensis</name>
    <dbReference type="NCBI Taxonomy" id="151419"/>
    <lineage>
        <taxon>Bacteria</taxon>
        <taxon>Pseudomonadati</taxon>
        <taxon>Pseudomonadota</taxon>
        <taxon>Alphaproteobacteria</taxon>
        <taxon>Hyphomicrobiales</taxon>
        <taxon>Boseaceae</taxon>
        <taxon>Bosea</taxon>
    </lineage>
</organism>